<feature type="transmembrane region" description="Helical" evidence="8">
    <location>
        <begin position="281"/>
        <end position="303"/>
    </location>
</feature>
<dbReference type="PANTHER" id="PTHR13929">
    <property type="entry name" value="1,4-DIHYDROXY-2-NAPHTHOATE OCTAPRENYLTRANSFERASE"/>
    <property type="match status" value="1"/>
</dbReference>
<keyword evidence="3 8" id="KW-1003">Cell membrane</keyword>
<evidence type="ECO:0000313" key="11">
    <source>
        <dbReference type="Proteomes" id="UP000642809"/>
    </source>
</evidence>
<dbReference type="Proteomes" id="UP000642809">
    <property type="component" value="Unassembled WGS sequence"/>
</dbReference>
<keyword evidence="6 8" id="KW-1133">Transmembrane helix</keyword>
<dbReference type="InterPro" id="IPR004657">
    <property type="entry name" value="MenA"/>
</dbReference>
<keyword evidence="11" id="KW-1185">Reference proteome</keyword>
<organism evidence="10 11">
    <name type="scientific">Mongoliitalea lutea</name>
    <dbReference type="NCBI Taxonomy" id="849756"/>
    <lineage>
        <taxon>Bacteria</taxon>
        <taxon>Pseudomonadati</taxon>
        <taxon>Bacteroidota</taxon>
        <taxon>Cytophagia</taxon>
        <taxon>Cytophagales</taxon>
        <taxon>Cyclobacteriaceae</taxon>
        <taxon>Mongoliitalea</taxon>
    </lineage>
</organism>
<accession>A0A8J3G757</accession>
<comment type="pathway">
    <text evidence="8">Quinol/quinone metabolism; menaquinone biosynthesis; menaquinol from 1,4-dihydroxy-2-naphthoate: step 1/2.</text>
</comment>
<feature type="transmembrane region" description="Helical" evidence="8">
    <location>
        <begin position="153"/>
        <end position="174"/>
    </location>
</feature>
<dbReference type="GO" id="GO:0046428">
    <property type="term" value="F:1,4-dihydroxy-2-naphthoate polyprenyltransferase activity"/>
    <property type="evidence" value="ECO:0007669"/>
    <property type="project" value="UniProtKB-UniRule"/>
</dbReference>
<evidence type="ECO:0000256" key="3">
    <source>
        <dbReference type="ARBA" id="ARBA00022475"/>
    </source>
</evidence>
<dbReference type="NCBIfam" id="NF004750">
    <property type="entry name" value="PRK06080.1-2"/>
    <property type="match status" value="1"/>
</dbReference>
<comment type="function">
    <text evidence="8">Conversion of 1,4-dihydroxy-2-naphthoate (DHNA) to demethylmenaquinone (DMK).</text>
</comment>
<evidence type="ECO:0000256" key="6">
    <source>
        <dbReference type="ARBA" id="ARBA00022989"/>
    </source>
</evidence>
<dbReference type="NCBIfam" id="TIGR00751">
    <property type="entry name" value="menA"/>
    <property type="match status" value="1"/>
</dbReference>
<dbReference type="GO" id="GO:0005886">
    <property type="term" value="C:plasma membrane"/>
    <property type="evidence" value="ECO:0007669"/>
    <property type="project" value="UniProtKB-SubCell"/>
</dbReference>
<evidence type="ECO:0000256" key="7">
    <source>
        <dbReference type="ARBA" id="ARBA00023136"/>
    </source>
</evidence>
<dbReference type="GO" id="GO:0009234">
    <property type="term" value="P:menaquinone biosynthetic process"/>
    <property type="evidence" value="ECO:0007669"/>
    <property type="project" value="UniProtKB-UniRule"/>
</dbReference>
<dbReference type="UniPathway" id="UPA00079">
    <property type="reaction ID" value="UER00168"/>
</dbReference>
<keyword evidence="7 8" id="KW-0472">Membrane</keyword>
<dbReference type="GO" id="GO:0042371">
    <property type="term" value="P:vitamin K biosynthetic process"/>
    <property type="evidence" value="ECO:0007669"/>
    <property type="project" value="TreeGrafter"/>
</dbReference>
<dbReference type="PIRSF" id="PIRSF005355">
    <property type="entry name" value="UBIAD1"/>
    <property type="match status" value="1"/>
</dbReference>
<evidence type="ECO:0000256" key="5">
    <source>
        <dbReference type="ARBA" id="ARBA00022692"/>
    </source>
</evidence>
<reference evidence="10" key="1">
    <citation type="journal article" date="2014" name="Int. J. Syst. Evol. Microbiol.">
        <title>Complete genome sequence of Corynebacterium casei LMG S-19264T (=DSM 44701T), isolated from a smear-ripened cheese.</title>
        <authorList>
            <consortium name="US DOE Joint Genome Institute (JGI-PGF)"/>
            <person name="Walter F."/>
            <person name="Albersmeier A."/>
            <person name="Kalinowski J."/>
            <person name="Ruckert C."/>
        </authorList>
    </citation>
    <scope>NUCLEOTIDE SEQUENCE</scope>
    <source>
        <strain evidence="10">KCTC 23224</strain>
    </source>
</reference>
<dbReference type="Gene3D" id="1.20.120.1780">
    <property type="entry name" value="UbiA prenyltransferase"/>
    <property type="match status" value="1"/>
</dbReference>
<comment type="catalytic activity">
    <reaction evidence="8">
        <text>an all-trans-polyprenyl diphosphate + 1,4-dihydroxy-2-naphthoate + H(+) = a 2-demethylmenaquinol + CO2 + diphosphate</text>
        <dbReference type="Rhea" id="RHEA:26478"/>
        <dbReference type="Rhea" id="RHEA-COMP:9563"/>
        <dbReference type="Rhea" id="RHEA-COMP:9564"/>
        <dbReference type="ChEBI" id="CHEBI:11173"/>
        <dbReference type="ChEBI" id="CHEBI:15378"/>
        <dbReference type="ChEBI" id="CHEBI:16526"/>
        <dbReference type="ChEBI" id="CHEBI:33019"/>
        <dbReference type="ChEBI" id="CHEBI:55437"/>
        <dbReference type="ChEBI" id="CHEBI:58914"/>
        <dbReference type="EC" id="2.5.1.74"/>
    </reaction>
</comment>
<feature type="transmembrane region" description="Helical" evidence="8">
    <location>
        <begin position="225"/>
        <end position="244"/>
    </location>
</feature>
<dbReference type="EMBL" id="BMYF01000024">
    <property type="protein sequence ID" value="GHB49566.1"/>
    <property type="molecule type" value="Genomic_DNA"/>
</dbReference>
<dbReference type="EC" id="2.5.1.74" evidence="8 9"/>
<feature type="transmembrane region" description="Helical" evidence="8">
    <location>
        <begin position="45"/>
        <end position="63"/>
    </location>
</feature>
<feature type="transmembrane region" description="Helical" evidence="8">
    <location>
        <begin position="180"/>
        <end position="200"/>
    </location>
</feature>
<protein>
    <recommendedName>
        <fullName evidence="8 9">1,4-dihydroxy-2-naphthoate octaprenyltransferase</fullName>
        <shortName evidence="8">DHNA-octaprenyltransferase</shortName>
        <ecNumber evidence="8 9">2.5.1.74</ecNumber>
    </recommendedName>
</protein>
<dbReference type="RefSeq" id="WP_189585293.1">
    <property type="nucleotide sequence ID" value="NZ_BMYF01000024.1"/>
</dbReference>
<evidence type="ECO:0000256" key="2">
    <source>
        <dbReference type="ARBA" id="ARBA00022428"/>
    </source>
</evidence>
<gene>
    <name evidence="8 10" type="primary">menA</name>
    <name evidence="10" type="ORF">GCM10008106_32870</name>
</gene>
<evidence type="ECO:0000256" key="1">
    <source>
        <dbReference type="ARBA" id="ARBA00004141"/>
    </source>
</evidence>
<feature type="transmembrane region" description="Helical" evidence="8">
    <location>
        <begin position="250"/>
        <end position="269"/>
    </location>
</feature>
<name>A0A8J3G757_9BACT</name>
<evidence type="ECO:0000256" key="9">
    <source>
        <dbReference type="NCBIfam" id="TIGR00751"/>
    </source>
</evidence>
<proteinExistence type="inferred from homology"/>
<evidence type="ECO:0000256" key="4">
    <source>
        <dbReference type="ARBA" id="ARBA00022679"/>
    </source>
</evidence>
<dbReference type="InterPro" id="IPR000537">
    <property type="entry name" value="UbiA_prenyltransferase"/>
</dbReference>
<reference evidence="10" key="2">
    <citation type="submission" date="2020-09" db="EMBL/GenBank/DDBJ databases">
        <authorList>
            <person name="Sun Q."/>
            <person name="Kim S."/>
        </authorList>
    </citation>
    <scope>NUCLEOTIDE SEQUENCE</scope>
    <source>
        <strain evidence="10">KCTC 23224</strain>
    </source>
</reference>
<dbReference type="Gene3D" id="1.10.357.140">
    <property type="entry name" value="UbiA prenyltransferase"/>
    <property type="match status" value="1"/>
</dbReference>
<feature type="transmembrane region" description="Helical" evidence="8">
    <location>
        <begin position="21"/>
        <end position="39"/>
    </location>
</feature>
<dbReference type="PANTHER" id="PTHR13929:SF0">
    <property type="entry name" value="UBIA PRENYLTRANSFERASE DOMAIN-CONTAINING PROTEIN 1"/>
    <property type="match status" value="1"/>
</dbReference>
<sequence length="304" mass="33153">METALTSKKQAWLHAFRLRTLPLALSSIFLGSFLAAYFGDMHWEILILASLTTIFLQVLSNLANDYGDSVHGADSKDREGPVRAVQSGIITLPEMKRAMFICGILSFISGISLLFVALQSWQLILIFVGLGLAAIYAAITYTSGSNPYGYIGLGDISVFLFFGLLGVMGTFFLHNLTLEMGVWIPSISLGLFSTTVLNINNIRDIPSDTKAGKRSIPVRIGREKAIVYNWSLIIGGNTLLLAFIWTQNAWGALGGFIALPMMISVGFGIQREQTANKIDPLLKKMAVSTLLWVLGFGVGLLILK</sequence>
<comment type="caution">
    <text evidence="10">The sequence shown here is derived from an EMBL/GenBank/DDBJ whole genome shotgun (WGS) entry which is preliminary data.</text>
</comment>
<dbReference type="Pfam" id="PF01040">
    <property type="entry name" value="UbiA"/>
    <property type="match status" value="1"/>
</dbReference>
<dbReference type="CDD" id="cd13962">
    <property type="entry name" value="PT_UbiA_UBIAD1"/>
    <property type="match status" value="1"/>
</dbReference>
<comment type="subcellular location">
    <subcellularLocation>
        <location evidence="8">Cell membrane</location>
        <topology evidence="8">Multi-pass membrane protein</topology>
    </subcellularLocation>
    <subcellularLocation>
        <location evidence="1">Membrane</location>
        <topology evidence="1">Multi-pass membrane protein</topology>
    </subcellularLocation>
</comment>
<dbReference type="AlphaFoldDB" id="A0A8J3G757"/>
<keyword evidence="4 8" id="KW-0808">Transferase</keyword>
<evidence type="ECO:0000313" key="10">
    <source>
        <dbReference type="EMBL" id="GHB49566.1"/>
    </source>
</evidence>
<keyword evidence="5 8" id="KW-0812">Transmembrane</keyword>
<dbReference type="InterPro" id="IPR044878">
    <property type="entry name" value="UbiA_sf"/>
</dbReference>
<comment type="similarity">
    <text evidence="8">Belongs to the MenA family. Type 1 subfamily.</text>
</comment>
<evidence type="ECO:0000256" key="8">
    <source>
        <dbReference type="HAMAP-Rule" id="MF_01937"/>
    </source>
</evidence>
<dbReference type="InterPro" id="IPR026046">
    <property type="entry name" value="UBIAD1"/>
</dbReference>
<keyword evidence="2 8" id="KW-0474">Menaquinone biosynthesis</keyword>
<dbReference type="HAMAP" id="MF_01937">
    <property type="entry name" value="MenA_1"/>
    <property type="match status" value="1"/>
</dbReference>
<feature type="transmembrane region" description="Helical" evidence="8">
    <location>
        <begin position="98"/>
        <end position="117"/>
    </location>
</feature>
<feature type="transmembrane region" description="Helical" evidence="8">
    <location>
        <begin position="123"/>
        <end position="141"/>
    </location>
</feature>